<dbReference type="Pfam" id="PF11325">
    <property type="entry name" value="DUF3127"/>
    <property type="match status" value="1"/>
</dbReference>
<keyword evidence="2" id="KW-1185">Reference proteome</keyword>
<protein>
    <recommendedName>
        <fullName evidence="3">DUF3127 domain-containing protein</fullName>
    </recommendedName>
</protein>
<dbReference type="InterPro" id="IPR021474">
    <property type="entry name" value="DUF3127"/>
</dbReference>
<evidence type="ECO:0000313" key="1">
    <source>
        <dbReference type="EMBL" id="GHB87446.1"/>
    </source>
</evidence>
<evidence type="ECO:0008006" key="3">
    <source>
        <dbReference type="Google" id="ProtNLM"/>
    </source>
</evidence>
<gene>
    <name evidence="1" type="ORF">GCM10007390_49160</name>
</gene>
<organism evidence="1 2">
    <name type="scientific">Persicitalea jodogahamensis</name>
    <dbReference type="NCBI Taxonomy" id="402147"/>
    <lineage>
        <taxon>Bacteria</taxon>
        <taxon>Pseudomonadati</taxon>
        <taxon>Bacteroidota</taxon>
        <taxon>Cytophagia</taxon>
        <taxon>Cytophagales</taxon>
        <taxon>Spirosomataceae</taxon>
        <taxon>Persicitalea</taxon>
    </lineage>
</organism>
<name>A0A8J3DDL0_9BACT</name>
<dbReference type="AlphaFoldDB" id="A0A8J3DDL0"/>
<accession>A0A8J3DDL0</accession>
<dbReference type="Proteomes" id="UP000598271">
    <property type="component" value="Unassembled WGS sequence"/>
</dbReference>
<evidence type="ECO:0000313" key="2">
    <source>
        <dbReference type="Proteomes" id="UP000598271"/>
    </source>
</evidence>
<sequence>MEVTGKIAHILPTVEGQGKNGPWKKQQVVVEYGDKYPKMACFTLWGDLILEDEGLAGETVEVSFDLESRENNGRWFTDAKAWKFKVL</sequence>
<comment type="caution">
    <text evidence="1">The sequence shown here is derived from an EMBL/GenBank/DDBJ whole genome shotgun (WGS) entry which is preliminary data.</text>
</comment>
<dbReference type="EMBL" id="BMXF01000008">
    <property type="protein sequence ID" value="GHB87446.1"/>
    <property type="molecule type" value="Genomic_DNA"/>
</dbReference>
<reference evidence="1 2" key="1">
    <citation type="journal article" date="2014" name="Int. J. Syst. Evol. Microbiol.">
        <title>Complete genome sequence of Corynebacterium casei LMG S-19264T (=DSM 44701T), isolated from a smear-ripened cheese.</title>
        <authorList>
            <consortium name="US DOE Joint Genome Institute (JGI-PGF)"/>
            <person name="Walter F."/>
            <person name="Albersmeier A."/>
            <person name="Kalinowski J."/>
            <person name="Ruckert C."/>
        </authorList>
    </citation>
    <scope>NUCLEOTIDE SEQUENCE [LARGE SCALE GENOMIC DNA]</scope>
    <source>
        <strain evidence="1 2">KCTC 12866</strain>
    </source>
</reference>
<proteinExistence type="predicted"/>